<evidence type="ECO:0000313" key="4">
    <source>
        <dbReference type="Proteomes" id="UP000029082"/>
    </source>
</evidence>
<dbReference type="EC" id="2.4.1.175" evidence="3"/>
<dbReference type="RefSeq" id="WP_081882984.1">
    <property type="nucleotide sequence ID" value="NZ_JDUO01000002.1"/>
</dbReference>
<reference evidence="3 4" key="1">
    <citation type="submission" date="2014-03" db="EMBL/GenBank/DDBJ databases">
        <title>Genomics of Bifidobacteria.</title>
        <authorList>
            <person name="Ventura M."/>
            <person name="Milani C."/>
            <person name="Lugli G.A."/>
        </authorList>
    </citation>
    <scope>NUCLEOTIDE SEQUENCE [LARGE SCALE GENOMIC DNA]</scope>
    <source>
        <strain evidence="3 4">DSM 21395</strain>
    </source>
</reference>
<dbReference type="STRING" id="1437603.GCA_000771525_00787"/>
<dbReference type="eggNOG" id="COG1215">
    <property type="taxonomic scope" value="Bacteria"/>
</dbReference>
<evidence type="ECO:0000259" key="2">
    <source>
        <dbReference type="Pfam" id="PF00535"/>
    </source>
</evidence>
<dbReference type="CDD" id="cd00761">
    <property type="entry name" value="Glyco_tranf_GTA_type"/>
    <property type="match status" value="1"/>
</dbReference>
<dbReference type="Gene3D" id="3.90.550.10">
    <property type="entry name" value="Spore Coat Polysaccharide Biosynthesis Protein SpsA, Chain A"/>
    <property type="match status" value="1"/>
</dbReference>
<dbReference type="InterPro" id="IPR050834">
    <property type="entry name" value="Glycosyltransf_2"/>
</dbReference>
<proteinExistence type="predicted"/>
<dbReference type="Proteomes" id="UP000029082">
    <property type="component" value="Unassembled WGS sequence"/>
</dbReference>
<feature type="region of interest" description="Disordered" evidence="1">
    <location>
        <begin position="288"/>
        <end position="330"/>
    </location>
</feature>
<dbReference type="GeneID" id="93094018"/>
<dbReference type="AlphaFoldDB" id="A0A087BWW3"/>
<dbReference type="GO" id="GO:0050510">
    <property type="term" value="F:N-acetylgalactosaminyl-proteoglycan 3-beta-glucuronosyltransferase activity"/>
    <property type="evidence" value="ECO:0007669"/>
    <property type="project" value="UniProtKB-EC"/>
</dbReference>
<dbReference type="PANTHER" id="PTHR43685:SF2">
    <property type="entry name" value="GLYCOSYLTRANSFERASE 2-LIKE DOMAIN-CONTAINING PROTEIN"/>
    <property type="match status" value="1"/>
</dbReference>
<keyword evidence="3" id="KW-0328">Glycosyltransferase</keyword>
<keyword evidence="3" id="KW-0808">Transferase</keyword>
<organism evidence="3 4">
    <name type="scientific">Bifidobacterium mongoliense DSM 21395</name>
    <dbReference type="NCBI Taxonomy" id="1437603"/>
    <lineage>
        <taxon>Bacteria</taxon>
        <taxon>Bacillati</taxon>
        <taxon>Actinomycetota</taxon>
        <taxon>Actinomycetes</taxon>
        <taxon>Bifidobacteriales</taxon>
        <taxon>Bifidobacteriaceae</taxon>
        <taxon>Bifidobacterium</taxon>
    </lineage>
</organism>
<name>A0A087BWW3_9BIFI</name>
<dbReference type="EMBL" id="JGZE01000018">
    <property type="protein sequence ID" value="KFI75513.1"/>
    <property type="molecule type" value="Genomic_DNA"/>
</dbReference>
<feature type="compositionally biased region" description="Basic and acidic residues" evidence="1">
    <location>
        <begin position="294"/>
        <end position="310"/>
    </location>
</feature>
<keyword evidence="4" id="KW-1185">Reference proteome</keyword>
<dbReference type="OrthoDB" id="9802632at2"/>
<comment type="caution">
    <text evidence="3">The sequence shown here is derived from an EMBL/GenBank/DDBJ whole genome shotgun (WGS) entry which is preliminary data.</text>
</comment>
<dbReference type="SUPFAM" id="SSF53448">
    <property type="entry name" value="Nucleotide-diphospho-sugar transferases"/>
    <property type="match status" value="1"/>
</dbReference>
<feature type="domain" description="Glycosyltransferase 2-like" evidence="2">
    <location>
        <begin position="5"/>
        <end position="136"/>
    </location>
</feature>
<evidence type="ECO:0000313" key="3">
    <source>
        <dbReference type="EMBL" id="KFI75513.1"/>
    </source>
</evidence>
<protein>
    <submittedName>
        <fullName evidence="3">Glycosyltransferase</fullName>
        <ecNumber evidence="3">2.4.1.175</ecNumber>
        <ecNumber evidence="3">2.4.1.226</ecNumber>
    </submittedName>
</protein>
<sequence>MLNVSIVIPAWNEQDRIADCLTNALRQSVAPHEVIVVDNRSTDDTVGVVRDFIRDHPEAPVRLLHQDAEQGLIPTRNYGLNHATGDILGRIDADCMLKPDWVEVVTALFTDDPRAMGVTGPVLYYDMPARRVGLKGDDKIRRETYRADGNRVLLFGSNMALRATAWHAISGEVCRDKDDVMHEDVDVSLHLLGKNMKTVYARTMICAISARRMDTSLSSFRTYMKRFNNTFRAHPDHWRNRKSEHALFALYPGLRLLYPMYQKYLDALDINPAERVWFHEHMDLEDAQDDDMDNTMRTDSTHDHSMRNDHAASMPGVTASTTAGTATPMP</sequence>
<evidence type="ECO:0000256" key="1">
    <source>
        <dbReference type="SAM" id="MobiDB-lite"/>
    </source>
</evidence>
<dbReference type="InterPro" id="IPR001173">
    <property type="entry name" value="Glyco_trans_2-like"/>
</dbReference>
<dbReference type="InterPro" id="IPR029044">
    <property type="entry name" value="Nucleotide-diphossugar_trans"/>
</dbReference>
<dbReference type="Pfam" id="PF00535">
    <property type="entry name" value="Glycos_transf_2"/>
    <property type="match status" value="1"/>
</dbReference>
<gene>
    <name evidence="3" type="ORF">BMON_0940</name>
</gene>
<dbReference type="EC" id="2.4.1.226" evidence="3"/>
<accession>A0A087BWW3</accession>
<dbReference type="GO" id="GO:0047238">
    <property type="term" value="F:glucuronosyl-N-acetylgalactosaminyl-proteoglycan 4-beta-N-acetylgalactosaminyltransferase activity"/>
    <property type="evidence" value="ECO:0007669"/>
    <property type="project" value="UniProtKB-EC"/>
</dbReference>
<feature type="compositionally biased region" description="Low complexity" evidence="1">
    <location>
        <begin position="318"/>
        <end position="330"/>
    </location>
</feature>
<dbReference type="PANTHER" id="PTHR43685">
    <property type="entry name" value="GLYCOSYLTRANSFERASE"/>
    <property type="match status" value="1"/>
</dbReference>